<dbReference type="Gene3D" id="3.30.530.20">
    <property type="match status" value="1"/>
</dbReference>
<dbReference type="InterPro" id="IPR023393">
    <property type="entry name" value="START-like_dom_sf"/>
</dbReference>
<feature type="domain" description="Activator of Hsp90 ATPase homologue 1/2-like C-terminal" evidence="2">
    <location>
        <begin position="16"/>
        <end position="141"/>
    </location>
</feature>
<gene>
    <name evidence="3" type="ORF">AUP44_04745</name>
</gene>
<evidence type="ECO:0000256" key="1">
    <source>
        <dbReference type="ARBA" id="ARBA00006817"/>
    </source>
</evidence>
<dbReference type="SUPFAM" id="SSF55961">
    <property type="entry name" value="Bet v1-like"/>
    <property type="match status" value="1"/>
</dbReference>
<dbReference type="OrthoDB" id="9805228at2"/>
<dbReference type="AlphaFoldDB" id="A0A161R3Z6"/>
<dbReference type="Proteomes" id="UP000075787">
    <property type="component" value="Unassembled WGS sequence"/>
</dbReference>
<dbReference type="EMBL" id="LPZR01000154">
    <property type="protein sequence ID" value="KYO52569.1"/>
    <property type="molecule type" value="Genomic_DNA"/>
</dbReference>
<dbReference type="RefSeq" id="WP_062764018.1">
    <property type="nucleotide sequence ID" value="NZ_CP121042.1"/>
</dbReference>
<comment type="caution">
    <text evidence="3">The sequence shown here is derived from an EMBL/GenBank/DDBJ whole genome shotgun (WGS) entry which is preliminary data.</text>
</comment>
<organism evidence="3 4">
    <name type="scientific">Tistrella mobilis</name>
    <dbReference type="NCBI Taxonomy" id="171437"/>
    <lineage>
        <taxon>Bacteria</taxon>
        <taxon>Pseudomonadati</taxon>
        <taxon>Pseudomonadota</taxon>
        <taxon>Alphaproteobacteria</taxon>
        <taxon>Geminicoccales</taxon>
        <taxon>Geminicoccaceae</taxon>
        <taxon>Tistrella</taxon>
    </lineage>
</organism>
<proteinExistence type="inferred from homology"/>
<name>A0A161R3Z6_9PROT</name>
<reference evidence="3 4" key="1">
    <citation type="submission" date="2015-12" db="EMBL/GenBank/DDBJ databases">
        <title>Genome sequence of Tistrella mobilis MCCC 1A02139.</title>
        <authorList>
            <person name="Lu L."/>
            <person name="Lai Q."/>
            <person name="Shao Z."/>
            <person name="Qian P."/>
        </authorList>
    </citation>
    <scope>NUCLEOTIDE SEQUENCE [LARGE SCALE GENOMIC DNA]</scope>
    <source>
        <strain evidence="3 4">MCCC 1A02139</strain>
    </source>
</reference>
<dbReference type="GeneID" id="97239044"/>
<evidence type="ECO:0000313" key="3">
    <source>
        <dbReference type="EMBL" id="KYO52569.1"/>
    </source>
</evidence>
<protein>
    <recommendedName>
        <fullName evidence="2">Activator of Hsp90 ATPase homologue 1/2-like C-terminal domain-containing protein</fullName>
    </recommendedName>
</protein>
<evidence type="ECO:0000259" key="2">
    <source>
        <dbReference type="Pfam" id="PF08327"/>
    </source>
</evidence>
<dbReference type="Pfam" id="PF08327">
    <property type="entry name" value="AHSA1"/>
    <property type="match status" value="1"/>
</dbReference>
<comment type="similarity">
    <text evidence="1">Belongs to the AHA1 family.</text>
</comment>
<dbReference type="InterPro" id="IPR013538">
    <property type="entry name" value="ASHA1/2-like_C"/>
</dbReference>
<dbReference type="CDD" id="cd07814">
    <property type="entry name" value="SRPBCC_CalC_Aha1-like"/>
    <property type="match status" value="1"/>
</dbReference>
<accession>A0A161R3Z6</accession>
<evidence type="ECO:0000313" key="4">
    <source>
        <dbReference type="Proteomes" id="UP000075787"/>
    </source>
</evidence>
<sequence>MNVTDRIIRLKVDLAADRQTVWEALTGAQHVQAWWGRHVSLTPRAGGRLFVRGDGREQSRQVRGRVLRWSPPSALELAWADAAWPAETRVNIRLMPTPDGDTRLQLDHVGWSGFEDKARLHLMQAAERDWTARLDRLEDYLRAGDIAGTVSQAQSGGARAW</sequence>